<dbReference type="EMBL" id="QRZA01000005">
    <property type="protein sequence ID" value="RGV35185.1"/>
    <property type="molecule type" value="Genomic_DNA"/>
</dbReference>
<dbReference type="InterPro" id="IPR032299">
    <property type="entry name" value="DUF4843"/>
</dbReference>
<protein>
    <submittedName>
        <fullName evidence="1">DUF4843 domain-containing protein</fullName>
    </submittedName>
</protein>
<accession>A0A412X3G9</accession>
<proteinExistence type="predicted"/>
<dbReference type="Proteomes" id="UP000283589">
    <property type="component" value="Unassembled WGS sequence"/>
</dbReference>
<dbReference type="RefSeq" id="WP_118259448.1">
    <property type="nucleotide sequence ID" value="NZ_CALBWO010000034.1"/>
</dbReference>
<organism evidence="1 2">
    <name type="scientific">Butyricimonas virosa</name>
    <dbReference type="NCBI Taxonomy" id="544645"/>
    <lineage>
        <taxon>Bacteria</taxon>
        <taxon>Pseudomonadati</taxon>
        <taxon>Bacteroidota</taxon>
        <taxon>Bacteroidia</taxon>
        <taxon>Bacteroidales</taxon>
        <taxon>Odoribacteraceae</taxon>
        <taxon>Butyricimonas</taxon>
    </lineage>
</organism>
<reference evidence="1 2" key="1">
    <citation type="submission" date="2018-08" db="EMBL/GenBank/DDBJ databases">
        <title>A genome reference for cultivated species of the human gut microbiota.</title>
        <authorList>
            <person name="Zou Y."/>
            <person name="Xue W."/>
            <person name="Luo G."/>
        </authorList>
    </citation>
    <scope>NUCLEOTIDE SEQUENCE [LARGE SCALE GENOMIC DNA]</scope>
    <source>
        <strain evidence="1 2">AF14-49</strain>
    </source>
</reference>
<dbReference type="AlphaFoldDB" id="A0A412X3G9"/>
<comment type="caution">
    <text evidence="1">The sequence shown here is derived from an EMBL/GenBank/DDBJ whole genome shotgun (WGS) entry which is preliminary data.</text>
</comment>
<name>A0A412X3G9_9BACT</name>
<evidence type="ECO:0000313" key="1">
    <source>
        <dbReference type="EMBL" id="RGV35185.1"/>
    </source>
</evidence>
<sequence>MKKYILVLIALVSLYSCDERGILENSNDVSYIYFTKNATNDSTSTSFFFYPEGDISVPVAMSLSGKMFDEDCSFKLEVVKEETTLDAANYDISGDFVFHKDRVADTIYITFKNSEILSSEIRRVVFRIADSEKYAQGNTPFRTAVVSISDIASRPEWWDEDEWVIWANLGEFTIKKFELLIEANGGIPEITLDDSDMIRRCALTLKRYLEKYGPFIDENGDEVSVPVIG</sequence>
<dbReference type="PROSITE" id="PS51257">
    <property type="entry name" value="PROKAR_LIPOPROTEIN"/>
    <property type="match status" value="1"/>
</dbReference>
<dbReference type="Pfam" id="PF16132">
    <property type="entry name" value="DUF4843"/>
    <property type="match status" value="1"/>
</dbReference>
<evidence type="ECO:0000313" key="2">
    <source>
        <dbReference type="Proteomes" id="UP000283589"/>
    </source>
</evidence>
<dbReference type="STRING" id="1121130.GCA_000519105_03447"/>
<gene>
    <name evidence="1" type="ORF">DWW18_06340</name>
</gene>